<keyword evidence="2" id="KW-1185">Reference proteome</keyword>
<name>A0A5A9N4S0_9TELE</name>
<proteinExistence type="predicted"/>
<dbReference type="AlphaFoldDB" id="A0A5A9N4S0"/>
<dbReference type="Proteomes" id="UP000324632">
    <property type="component" value="Chromosome 23"/>
</dbReference>
<evidence type="ECO:0000313" key="1">
    <source>
        <dbReference type="EMBL" id="KAA0704323.1"/>
    </source>
</evidence>
<protein>
    <submittedName>
        <fullName evidence="1">Uncharacterized protein</fullName>
    </submittedName>
</protein>
<dbReference type="EMBL" id="SOYY01000023">
    <property type="protein sequence ID" value="KAA0704323.1"/>
    <property type="molecule type" value="Genomic_DNA"/>
</dbReference>
<organism evidence="1 2">
    <name type="scientific">Triplophysa tibetana</name>
    <dbReference type="NCBI Taxonomy" id="1572043"/>
    <lineage>
        <taxon>Eukaryota</taxon>
        <taxon>Metazoa</taxon>
        <taxon>Chordata</taxon>
        <taxon>Craniata</taxon>
        <taxon>Vertebrata</taxon>
        <taxon>Euteleostomi</taxon>
        <taxon>Actinopterygii</taxon>
        <taxon>Neopterygii</taxon>
        <taxon>Teleostei</taxon>
        <taxon>Ostariophysi</taxon>
        <taxon>Cypriniformes</taxon>
        <taxon>Nemacheilidae</taxon>
        <taxon>Triplophysa</taxon>
    </lineage>
</organism>
<accession>A0A5A9N4S0</accession>
<reference evidence="1 2" key="1">
    <citation type="journal article" date="2019" name="Mol. Ecol. Resour.">
        <title>Chromosome-level genome assembly of Triplophysa tibetana, a fish adapted to the harsh high-altitude environment of the Tibetan Plateau.</title>
        <authorList>
            <person name="Yang X."/>
            <person name="Liu H."/>
            <person name="Ma Z."/>
            <person name="Zou Y."/>
            <person name="Zou M."/>
            <person name="Mao Y."/>
            <person name="Li X."/>
            <person name="Wang H."/>
            <person name="Chen T."/>
            <person name="Wang W."/>
            <person name="Yang R."/>
        </authorList>
    </citation>
    <scope>NUCLEOTIDE SEQUENCE [LARGE SCALE GENOMIC DNA]</scope>
    <source>
        <strain evidence="1">TTIB1903HZAU</strain>
        <tissue evidence="1">Muscle</tissue>
    </source>
</reference>
<evidence type="ECO:0000313" key="2">
    <source>
        <dbReference type="Proteomes" id="UP000324632"/>
    </source>
</evidence>
<gene>
    <name evidence="1" type="ORF">E1301_Tti000034</name>
</gene>
<comment type="caution">
    <text evidence="1">The sequence shown here is derived from an EMBL/GenBank/DDBJ whole genome shotgun (WGS) entry which is preliminary data.</text>
</comment>
<sequence>MTTRDAKQYRDLGRVVTEERSDVCRLGRPLMLYLDKASALCANLPHLTINPEPKNTRNTMYQSEVMSIVPGVQQMPIIAARRHFCHPESSGSYS</sequence>